<organism evidence="1 2">
    <name type="scientific">Puccinia striiformis f. sp. tritici</name>
    <dbReference type="NCBI Taxonomy" id="168172"/>
    <lineage>
        <taxon>Eukaryota</taxon>
        <taxon>Fungi</taxon>
        <taxon>Dikarya</taxon>
        <taxon>Basidiomycota</taxon>
        <taxon>Pucciniomycotina</taxon>
        <taxon>Pucciniomycetes</taxon>
        <taxon>Pucciniales</taxon>
        <taxon>Pucciniaceae</taxon>
        <taxon>Puccinia</taxon>
    </lineage>
</organism>
<evidence type="ECO:0000313" key="2">
    <source>
        <dbReference type="Proteomes" id="UP001060170"/>
    </source>
</evidence>
<name>A0ACC0E455_9BASI</name>
<reference evidence="1 2" key="3">
    <citation type="journal article" date="2022" name="Microbiol. Spectr.">
        <title>Folding features and dynamics of 3D genome architecture in plant fungal pathogens.</title>
        <authorList>
            <person name="Xia C."/>
        </authorList>
    </citation>
    <scope>NUCLEOTIDE SEQUENCE [LARGE SCALE GENOMIC DNA]</scope>
    <source>
        <strain evidence="1 2">93-210</strain>
    </source>
</reference>
<dbReference type="EMBL" id="CM045874">
    <property type="protein sequence ID" value="KAI7944426.1"/>
    <property type="molecule type" value="Genomic_DNA"/>
</dbReference>
<proteinExistence type="predicted"/>
<keyword evidence="2" id="KW-1185">Reference proteome</keyword>
<dbReference type="Proteomes" id="UP001060170">
    <property type="component" value="Chromosome 10"/>
</dbReference>
<reference evidence="2" key="1">
    <citation type="journal article" date="2018" name="BMC Genomics">
        <title>Genomic insights into host adaptation between the wheat stripe rust pathogen (Puccinia striiformis f. sp. tritici) and the barley stripe rust pathogen (Puccinia striiformis f. sp. hordei).</title>
        <authorList>
            <person name="Xia C."/>
            <person name="Wang M."/>
            <person name="Yin C."/>
            <person name="Cornejo O.E."/>
            <person name="Hulbert S.H."/>
            <person name="Chen X."/>
        </authorList>
    </citation>
    <scope>NUCLEOTIDE SEQUENCE [LARGE SCALE GENOMIC DNA]</scope>
    <source>
        <strain evidence="2">93-210</strain>
    </source>
</reference>
<evidence type="ECO:0000313" key="1">
    <source>
        <dbReference type="EMBL" id="KAI7944426.1"/>
    </source>
</evidence>
<sequence>MDEREHQDHKPYDHLRDLHSLQGVMTPPQSLDESPSMAANKRRTRPFSMLSYTNPTISQPSVSPSPGYPEAHSRNASFSSAHRSLAHPAHGTPPKRVTTRWTVIIIPPALLPHSPPPPHVSGFAHGYGASGRYSAGLLLPLHPTLTLQLASIAREFSLPSTGGLSLHLTISSVDQPTIPGPRVTDESWNVLFGWAFEDNPPAYAGLQAATGLPIAGRLEFDIDMKKARWFDAWAAASQPSNRLSSQIQHSVKLTSTNFTPVARGPEQIVPSSSVSGVRTLITSTRRHSSKSSATDESLRDNARQLPIALSENVEGAPRSPASIKSSQASPTRYLSGMQDTRAPSSPATISSAEAYHRQQLERLVESEELSATQEDSWHIQQETMLRQATLEREQIELADRLADERKVREERKLSLQSDERPINSFGLTTHKPTSPTFRLEQVKYQKSIDFRQLVEQQKASAAELSRSKSTQEVDPSEMTPVRNHMPDVPTENTKPPHTQDPVGSPVLNIRAPVGTQNIKASGSTENEIPIMRNIPSDHMDAITTPKSSHFQAATTKGHSDGHLESVSTSDLPTSETTMIRDNSSGHIEVTTASESTQAEPFTARILLTDSKKTVATPDLAEAQTSPVKANSGGPMQNTSSQFNEIRNLMARTTSPAPPHIKKPDRTSAGGASRGAVSPSTPEFASHSQSQRKFPSSPTQDRTGAGDASRGAVSPSAPESASPSQFQRKFTPSPLNLKAVPKIESRSNHLSEPAREHKSVETGGSCFSPGLGRPVNRFSGEQELMKRRMKTAQGDQQTQQILTEMDRLVNEKAMAKEAMIRSNPSIKTVRDEEPLAPALVKTTNFKVPPPPLTRSKVIQLAKSFGSADPDHSPSNSAHSSPKTTTRALDSPIIPTVPLPPSKSEPDSKSLAHPPVIQGSSSSNSTQPLDGPHSIGSLTDSKTITRALDSPIIPPAPLPPVKTEPVSESLAHPPVVQGFSSSNSTQPLEGQRPIDSRTEPLPAIPFQSTPSSATPLLPSKPEPDFAFLAHPPVVQGSSSSYSTPPLDGQRSTGSRIEPLPVNPAYKSAPPSVTSSPSTSSLSLFKPRLSIGNNLFSSIFRGPTLNAPIQPDPVPVDPLAPILNCYNNPARMSNDLSSYIISAQNQALLRHKKFIVAISGGSLPKLIASGLIENPLVKWETWKVFFVDERIVPLDHEDSNFANSMKVLFGKVPIDRSQLVSIMGLPPDDIDLDEMAPVVSSIYMAQVLEELDWSSDVDQFPRFDLILLGMGDDGHTCSLFPSHMLLNDEAIISWCNDSPKPPAHRITMTLPVLNAAHELAFVCAGSSKADILAAVLDQEPSATRPASLVKLAHKPVVWFVDEAAAAKTQYVRTATAGPAASSDILPVVDELPVQNRSIGSADLGGLQLQGMESYSIAPVESSGVSTLSDRGVDETQACSTEEEPTQQLSPEIRTREGQAIDVIESDFGYPHNLQAYPPVYPHLDELLYCPPPPIIEQPSIHKQSFLTQPPEKADEKDLTPFIASEEVIEAIDDSDDLVEDDLDQTIDSGEARDLGTAISSVAPISLTSKVDTGYPLNLNVYPSVYPHLEQMLYAPEVYNQPIKPPRIENHVVSPPIPLELDTVEKSTDSHAFVAPPPEQPRASDVKTHQSFGYPHNLIIYSAVYPHMQDMVYPSLIPRFAASLEVSQEVQSTRQAKRIPAPFPPFSVQVNGSRGIAYQVSPGGASSPLSPETAKVTRSPIVTPKSPVAAMPTTLSPAFYPVSQSPQMTTATRAFTPSLQYSQRDSQHDGSLTPAVSPLALRALPSTLQQEYYGEMPAPHAQTDPLSPETVKASRSPMAGPKSPVAAMPTTLSPAFYPGSQSSQVTTVTRAFTPSLQYSQRDHQRDGSLTPAVSPLAIRASLSTLEQEYYGEMSAPHAHIDQLSPETGKASRSTIAEPKSPVVALQTTLSSAFYPVSQSTQVTTVTRVFTPSLQYSQRDTQHNGSLTPAVSPLALHALPSTLQQEYYGEVPAPHAHVRSHIDLQPDESDVVPRSKLPTSPVAIIPSHLPESFYSTASEQSQQTHRTISPSLPFTQTIATKEGDSHAVPAGALDVPSSALGVAFFGGAAAVSEAQLTMEMNIEPVQITEDLAKPEEEIHQHIEADRQSEASSSQFSKEDSSIRSQTTLHQLTDDDWPVTPPSPDRLPSPDLMSRLASTPSLDSGNSIKAQFPAFKSRESPVGRQSSSSLMESDHDVRMSSMTEASMITPSVSQFHNQSVIEITHELNASPEDAPEFHTESTPRARAQPQLEASYPLSTSPDNFDEAQLHPGLPTQTPSDIHHVQDHVSPQHSASANGLRLELGDTEVKSDVESEELDALLPPSQAQQTPGSHDVYEKQRDVEEESVREELVQIQSSGSSECQMKSLRLLGEMDVDSMASEISPLRMASSPFMERLAPTPTFAKQFPSYKAALTTDDEQSFLSPQKIEADLHFPQVSLSDASVASPPRPPPLAINLPPAGPTEQARLAPSEAQAELCHSSTSEEVATPTGPILNERVISLTVQIDQMADAVDGTRSDSPFFLDQGPGSSGLELNHDFSFRSSPVHALTVDSAVQIERSLDTDQPTSSQFNSPMFPPLNLTMDLSDPLSAATTARSAIDTETTQSVTVGLEPQQESPLDQSSFDHQTNGLNLDRIRESGTQTPVTDSSEEVDLTLDATAVDPLPSITKRAPTPSNHDLEVSLESVTIDDSIPPPPSPILLPFQDMTEISEALAQFVYEAQEVALQRHGKFQLALGGSILPQILGEGLVGDDRIRWESWEIFLVEEAIAPLGSPQSVLSALTESIIQHVPIPRSQVHSIAELTQADIDETKTFPEGLDSLADSLADEYENRLIELFPEASHETGQPPEFDLILISIGEEGQVGSLYPSHPMLGESNWFVAWLGDAWEPPSHRITLTLPVLNSARQFAFLAIGSELAEIVSDGLDRSIQSDVPMEEDRVNPAALVKSSNLKPVVWFTDLAAASLTDYPKSAFWDEP</sequence>
<gene>
    <name evidence="1" type="ORF">MJO28_010121</name>
</gene>
<reference evidence="2" key="2">
    <citation type="journal article" date="2018" name="Mol. Plant Microbe Interact.">
        <title>Genome sequence resources for the wheat stripe rust pathogen (Puccinia striiformis f. sp. tritici) and the barley stripe rust pathogen (Puccinia striiformis f. sp. hordei).</title>
        <authorList>
            <person name="Xia C."/>
            <person name="Wang M."/>
            <person name="Yin C."/>
            <person name="Cornejo O.E."/>
            <person name="Hulbert S.H."/>
            <person name="Chen X."/>
        </authorList>
    </citation>
    <scope>NUCLEOTIDE SEQUENCE [LARGE SCALE GENOMIC DNA]</scope>
    <source>
        <strain evidence="2">93-210</strain>
    </source>
</reference>
<comment type="caution">
    <text evidence="1">The sequence shown here is derived from an EMBL/GenBank/DDBJ whole genome shotgun (WGS) entry which is preliminary data.</text>
</comment>
<protein>
    <submittedName>
        <fullName evidence="1">Uncharacterized protein</fullName>
    </submittedName>
</protein>
<accession>A0ACC0E455</accession>